<dbReference type="EMBL" id="JBGNUJ010000003">
    <property type="protein sequence ID" value="KAL3962059.1"/>
    <property type="molecule type" value="Genomic_DNA"/>
</dbReference>
<accession>A0ACC4E0A4</accession>
<dbReference type="Proteomes" id="UP001638806">
    <property type="component" value="Unassembled WGS sequence"/>
</dbReference>
<keyword evidence="2" id="KW-1185">Reference proteome</keyword>
<evidence type="ECO:0000313" key="2">
    <source>
        <dbReference type="Proteomes" id="UP001638806"/>
    </source>
</evidence>
<reference evidence="1" key="1">
    <citation type="submission" date="2024-12" db="EMBL/GenBank/DDBJ databases">
        <title>Comparative genomics and development of molecular markers within Purpureocillium lilacinum and among Purpureocillium species.</title>
        <authorList>
            <person name="Yeh Z.-Y."/>
            <person name="Ni N.-T."/>
            <person name="Lo P.-H."/>
            <person name="Mushyakhwo K."/>
            <person name="Lin C.-F."/>
            <person name="Nai Y.-S."/>
        </authorList>
    </citation>
    <scope>NUCLEOTIDE SEQUENCE</scope>
    <source>
        <strain evidence="1">NCHU-NPUST-175</strain>
    </source>
</reference>
<protein>
    <submittedName>
        <fullName evidence="1">Uncharacterized protein</fullName>
    </submittedName>
</protein>
<name>A0ACC4E0A4_PURLI</name>
<evidence type="ECO:0000313" key="1">
    <source>
        <dbReference type="EMBL" id="KAL3962059.1"/>
    </source>
</evidence>
<sequence length="204" mass="21146">MSRVYGYSAQDHACHMPPLLDSSHCASSAVRPVFEDGGLVSRQLSGLDVPAPRDSGGPKLLRAHGRWQCLAGPPGSIGSLMLPVRIISACPPLSCPRAGDVSHLLISLLSAVLDEARTSGSHKDGVVSSPGLARRHGFQNVLSARDGGATPLRLVVLTTAEEEASFACPMAPAITLRPRSPPSSLGPSCEPVISLGVMRGSDTA</sequence>
<proteinExistence type="predicted"/>
<gene>
    <name evidence="1" type="ORF">ACCO45_003582</name>
</gene>
<organism evidence="1 2">
    <name type="scientific">Purpureocillium lilacinum</name>
    <name type="common">Paecilomyces lilacinus</name>
    <dbReference type="NCBI Taxonomy" id="33203"/>
    <lineage>
        <taxon>Eukaryota</taxon>
        <taxon>Fungi</taxon>
        <taxon>Dikarya</taxon>
        <taxon>Ascomycota</taxon>
        <taxon>Pezizomycotina</taxon>
        <taxon>Sordariomycetes</taxon>
        <taxon>Hypocreomycetidae</taxon>
        <taxon>Hypocreales</taxon>
        <taxon>Ophiocordycipitaceae</taxon>
        <taxon>Purpureocillium</taxon>
    </lineage>
</organism>
<comment type="caution">
    <text evidence="1">The sequence shown here is derived from an EMBL/GenBank/DDBJ whole genome shotgun (WGS) entry which is preliminary data.</text>
</comment>